<evidence type="ECO:0000313" key="3">
    <source>
        <dbReference type="Proteomes" id="UP001595897"/>
    </source>
</evidence>
<keyword evidence="3" id="KW-1185">Reference proteome</keyword>
<comment type="caution">
    <text evidence="2">The sequence shown here is derived from an EMBL/GenBank/DDBJ whole genome shotgun (WGS) entry which is preliminary data.</text>
</comment>
<keyword evidence="1" id="KW-0812">Transmembrane</keyword>
<sequence>MEGTTFVLMILFLFVLPITLFGIFTGHKREMLKMNAKLGSSEVTNIKNELESVKTRLEVLEAIVTDKQYQLNQDLDALNNS</sequence>
<evidence type="ECO:0008006" key="4">
    <source>
        <dbReference type="Google" id="ProtNLM"/>
    </source>
</evidence>
<organism evidence="2 3">
    <name type="scientific">Glaciecola siphonariae</name>
    <dbReference type="NCBI Taxonomy" id="521012"/>
    <lineage>
        <taxon>Bacteria</taxon>
        <taxon>Pseudomonadati</taxon>
        <taxon>Pseudomonadota</taxon>
        <taxon>Gammaproteobacteria</taxon>
        <taxon>Alteromonadales</taxon>
        <taxon>Alteromonadaceae</taxon>
        <taxon>Glaciecola</taxon>
    </lineage>
</organism>
<evidence type="ECO:0000256" key="1">
    <source>
        <dbReference type="SAM" id="Phobius"/>
    </source>
</evidence>
<proteinExistence type="predicted"/>
<reference evidence="3" key="1">
    <citation type="journal article" date="2019" name="Int. J. Syst. Evol. Microbiol.">
        <title>The Global Catalogue of Microorganisms (GCM) 10K type strain sequencing project: providing services to taxonomists for standard genome sequencing and annotation.</title>
        <authorList>
            <consortium name="The Broad Institute Genomics Platform"/>
            <consortium name="The Broad Institute Genome Sequencing Center for Infectious Disease"/>
            <person name="Wu L."/>
            <person name="Ma J."/>
        </authorList>
    </citation>
    <scope>NUCLEOTIDE SEQUENCE [LARGE SCALE GENOMIC DNA]</scope>
    <source>
        <strain evidence="3">KACC 12507</strain>
    </source>
</reference>
<dbReference type="Proteomes" id="UP001595897">
    <property type="component" value="Unassembled WGS sequence"/>
</dbReference>
<accession>A0ABV9LTQ0</accession>
<name>A0ABV9LTQ0_9ALTE</name>
<protein>
    <recommendedName>
        <fullName evidence="4">Phage shock protein B</fullName>
    </recommendedName>
</protein>
<dbReference type="RefSeq" id="WP_382406840.1">
    <property type="nucleotide sequence ID" value="NZ_JBHSGU010000002.1"/>
</dbReference>
<dbReference type="EMBL" id="JBHSGU010000002">
    <property type="protein sequence ID" value="MFC4699891.1"/>
    <property type="molecule type" value="Genomic_DNA"/>
</dbReference>
<evidence type="ECO:0000313" key="2">
    <source>
        <dbReference type="EMBL" id="MFC4699891.1"/>
    </source>
</evidence>
<keyword evidence="1" id="KW-1133">Transmembrane helix</keyword>
<gene>
    <name evidence="2" type="ORF">ACFO4O_06980</name>
</gene>
<keyword evidence="1" id="KW-0472">Membrane</keyword>
<feature type="transmembrane region" description="Helical" evidence="1">
    <location>
        <begin position="6"/>
        <end position="24"/>
    </location>
</feature>